<dbReference type="Gene3D" id="2.30.40.10">
    <property type="entry name" value="Urease, subunit C, domain 1"/>
    <property type="match status" value="1"/>
</dbReference>
<dbReference type="GO" id="GO:0008448">
    <property type="term" value="F:N-acetylglucosamine-6-phosphate deacetylase activity"/>
    <property type="evidence" value="ECO:0007669"/>
    <property type="project" value="InterPro"/>
</dbReference>
<keyword evidence="3 5" id="KW-0378">Hydrolase</keyword>
<comment type="cofactor">
    <cofactor evidence="7">
        <name>a divalent metal cation</name>
        <dbReference type="ChEBI" id="CHEBI:60240"/>
    </cofactor>
    <text evidence="7">Binds 1 divalent metal cation per subunit.</text>
</comment>
<dbReference type="SUPFAM" id="SSF51556">
    <property type="entry name" value="Metallo-dependent hydrolases"/>
    <property type="match status" value="1"/>
</dbReference>
<dbReference type="SUPFAM" id="SSF51338">
    <property type="entry name" value="Composite domain of metallo-dependent hydrolases"/>
    <property type="match status" value="1"/>
</dbReference>
<dbReference type="GO" id="GO:0006046">
    <property type="term" value="P:N-acetylglucosamine catabolic process"/>
    <property type="evidence" value="ECO:0007669"/>
    <property type="project" value="TreeGrafter"/>
</dbReference>
<feature type="binding site" evidence="7">
    <location>
        <position position="232"/>
    </location>
    <ligand>
        <name>Zn(2+)</name>
        <dbReference type="ChEBI" id="CHEBI:29105"/>
    </ligand>
</feature>
<dbReference type="PANTHER" id="PTHR11113">
    <property type="entry name" value="N-ACETYLGLUCOSAMINE-6-PHOSPHATE DEACETYLASE"/>
    <property type="match status" value="1"/>
</dbReference>
<comment type="caution">
    <text evidence="9">The sequence shown here is derived from an EMBL/GenBank/DDBJ whole genome shotgun (WGS) entry which is preliminary data.</text>
</comment>
<dbReference type="Gene3D" id="3.20.20.140">
    <property type="entry name" value="Metal-dependent hydrolases"/>
    <property type="match status" value="1"/>
</dbReference>
<keyword evidence="4 5" id="KW-0119">Carbohydrate metabolism</keyword>
<evidence type="ECO:0000313" key="10">
    <source>
        <dbReference type="Proteomes" id="UP000782312"/>
    </source>
</evidence>
<protein>
    <submittedName>
        <fullName evidence="9">Amidohydrolase family protein</fullName>
    </submittedName>
</protein>
<evidence type="ECO:0000256" key="4">
    <source>
        <dbReference type="ARBA" id="ARBA00023277"/>
    </source>
</evidence>
<dbReference type="PIRSF" id="PIRSF038994">
    <property type="entry name" value="NagA"/>
    <property type="match status" value="1"/>
</dbReference>
<feature type="domain" description="Amidohydrolase-related" evidence="8">
    <location>
        <begin position="56"/>
        <end position="392"/>
    </location>
</feature>
<dbReference type="PANTHER" id="PTHR11113:SF14">
    <property type="entry name" value="N-ACETYLGLUCOSAMINE-6-PHOSPHATE DEACETYLASE"/>
    <property type="match status" value="1"/>
</dbReference>
<evidence type="ECO:0000256" key="3">
    <source>
        <dbReference type="ARBA" id="ARBA00022801"/>
    </source>
</evidence>
<evidence type="ECO:0000256" key="6">
    <source>
        <dbReference type="PIRSR" id="PIRSR038994-1"/>
    </source>
</evidence>
<evidence type="ECO:0000256" key="5">
    <source>
        <dbReference type="PIRNR" id="PIRNR038994"/>
    </source>
</evidence>
<sequence>MPEALALTGCEAWTPLERIPDALLLVEGGRFAYVGPRSALPLPPGVRRADLGGAAVCPGFVDLQVNGLGPEAVLGADAEGLLRLARELARRGTTAFLPTATTAPPEDLLRAARAAREAWERQRRGAGRGAAILGLHLEGPYFNPAMRGAHPAEHLRPADLEELERIGEAAGGFGPSGRPGLRLLTLSPEAGGALEAARAMSGRGVAVAMGHTAATEEQVEAFIEAGARFAVHAFNRYGAPGGGPPDHRAPGPMAAAASDPRLMAGLIADGVHVHPGAIASFARARGWERVVLTSDLVSDRGLSGEGASAEGAAVRRGGILSGSRLSLGEMLPNYRRWTGLSPGRAVAAATQQPARLLGLQEEAGRLLPGTPADLCVLDPATLAIRAVMAGGEWVISFAAP</sequence>
<keyword evidence="2 7" id="KW-0479">Metal-binding</keyword>
<dbReference type="InterPro" id="IPR011059">
    <property type="entry name" value="Metal-dep_hydrolase_composite"/>
</dbReference>
<name>A0A932MMB2_UNCTE</name>
<dbReference type="InterPro" id="IPR006680">
    <property type="entry name" value="Amidohydro-rel"/>
</dbReference>
<dbReference type="AlphaFoldDB" id="A0A932MMB2"/>
<dbReference type="GO" id="GO:0046872">
    <property type="term" value="F:metal ion binding"/>
    <property type="evidence" value="ECO:0007669"/>
    <property type="project" value="UniProtKB-KW"/>
</dbReference>
<feature type="active site" description="Proton donor/acceptor" evidence="6">
    <location>
        <position position="295"/>
    </location>
</feature>
<accession>A0A932MMB2</accession>
<feature type="binding site" evidence="7">
    <location>
        <position position="211"/>
    </location>
    <ligand>
        <name>Zn(2+)</name>
        <dbReference type="ChEBI" id="CHEBI:29105"/>
    </ligand>
</feature>
<evidence type="ECO:0000259" key="8">
    <source>
        <dbReference type="Pfam" id="PF01979"/>
    </source>
</evidence>
<dbReference type="InterPro" id="IPR003764">
    <property type="entry name" value="GlcNAc_6-P_deAcase"/>
</dbReference>
<evidence type="ECO:0000256" key="2">
    <source>
        <dbReference type="ARBA" id="ARBA00022723"/>
    </source>
</evidence>
<dbReference type="Pfam" id="PF01979">
    <property type="entry name" value="Amidohydro_1"/>
    <property type="match status" value="1"/>
</dbReference>
<dbReference type="EMBL" id="JACPUR010000023">
    <property type="protein sequence ID" value="MBI3128079.1"/>
    <property type="molecule type" value="Genomic_DNA"/>
</dbReference>
<evidence type="ECO:0000313" key="9">
    <source>
        <dbReference type="EMBL" id="MBI3128079.1"/>
    </source>
</evidence>
<feature type="binding site" evidence="7">
    <location>
        <position position="138"/>
    </location>
    <ligand>
        <name>Zn(2+)</name>
        <dbReference type="ChEBI" id="CHEBI:29105"/>
    </ligand>
</feature>
<comment type="similarity">
    <text evidence="1 5">Belongs to the metallo-dependent hydrolases superfamily. NagA family.</text>
</comment>
<organism evidence="9 10">
    <name type="scientific">Tectimicrobiota bacterium</name>
    <dbReference type="NCBI Taxonomy" id="2528274"/>
    <lineage>
        <taxon>Bacteria</taxon>
        <taxon>Pseudomonadati</taxon>
        <taxon>Nitrospinota/Tectimicrobiota group</taxon>
        <taxon>Candidatus Tectimicrobiota</taxon>
    </lineage>
</organism>
<evidence type="ECO:0000256" key="7">
    <source>
        <dbReference type="PIRSR" id="PIRSR038994-3"/>
    </source>
</evidence>
<dbReference type="InterPro" id="IPR032466">
    <property type="entry name" value="Metal_Hydrolase"/>
</dbReference>
<proteinExistence type="inferred from homology"/>
<evidence type="ECO:0000256" key="1">
    <source>
        <dbReference type="ARBA" id="ARBA00010716"/>
    </source>
</evidence>
<dbReference type="Proteomes" id="UP000782312">
    <property type="component" value="Unassembled WGS sequence"/>
</dbReference>
<gene>
    <name evidence="9" type="ORF">HYZ11_10785</name>
</gene>
<reference evidence="9" key="1">
    <citation type="submission" date="2020-07" db="EMBL/GenBank/DDBJ databases">
        <title>Huge and variable diversity of episymbiotic CPR bacteria and DPANN archaea in groundwater ecosystems.</title>
        <authorList>
            <person name="He C.Y."/>
            <person name="Keren R."/>
            <person name="Whittaker M."/>
            <person name="Farag I.F."/>
            <person name="Doudna J."/>
            <person name="Cate J.H.D."/>
            <person name="Banfield J.F."/>
        </authorList>
    </citation>
    <scope>NUCLEOTIDE SEQUENCE</scope>
    <source>
        <strain evidence="9">NC_groundwater_763_Ag_S-0.2um_68_21</strain>
    </source>
</reference>